<sequence>MQQTTKHLEALLDRHRNGDPEARQSLINFSCERLHVLAHKMLARNPKVKRWEETDDVLNMAVLKLDRTLENLAPNDVQHFMSLAGMKIRQTLCDLARKHYGKYGIAANHETDAAPGSSDLPARVEVAEDLRNSPDTIAMQADFHEAVDLLPDDQKDVINLSIYIGLEQQEIAEQLGVSVATVKRRKREALTAIGSQLSE</sequence>
<proteinExistence type="predicted"/>
<accession>A0ABT7PNW9</accession>
<evidence type="ECO:0000313" key="7">
    <source>
        <dbReference type="Proteomes" id="UP001239462"/>
    </source>
</evidence>
<evidence type="ECO:0000259" key="5">
    <source>
        <dbReference type="Pfam" id="PF07638"/>
    </source>
</evidence>
<dbReference type="RefSeq" id="WP_289165902.1">
    <property type="nucleotide sequence ID" value="NZ_JASZZN010000019.1"/>
</dbReference>
<gene>
    <name evidence="6" type="ORF">QTN89_22335</name>
</gene>
<keyword evidence="2" id="KW-0731">Sigma factor</keyword>
<comment type="caution">
    <text evidence="6">The sequence shown here is derived from an EMBL/GenBank/DDBJ whole genome shotgun (WGS) entry which is preliminary data.</text>
</comment>
<dbReference type="EMBL" id="JASZZN010000019">
    <property type="protein sequence ID" value="MDM4018205.1"/>
    <property type="molecule type" value="Genomic_DNA"/>
</dbReference>
<dbReference type="InterPro" id="IPR053812">
    <property type="entry name" value="HTH_Sigma70_ECF-like"/>
</dbReference>
<dbReference type="SUPFAM" id="SSF88946">
    <property type="entry name" value="Sigma2 domain of RNA polymerase sigma factors"/>
    <property type="match status" value="1"/>
</dbReference>
<dbReference type="NCBIfam" id="TIGR02937">
    <property type="entry name" value="sigma70-ECF"/>
    <property type="match status" value="1"/>
</dbReference>
<dbReference type="Gene3D" id="1.10.10.10">
    <property type="entry name" value="Winged helix-like DNA-binding domain superfamily/Winged helix DNA-binding domain"/>
    <property type="match status" value="1"/>
</dbReference>
<evidence type="ECO:0000313" key="6">
    <source>
        <dbReference type="EMBL" id="MDM4018205.1"/>
    </source>
</evidence>
<dbReference type="InterPro" id="IPR036388">
    <property type="entry name" value="WH-like_DNA-bd_sf"/>
</dbReference>
<dbReference type="InterPro" id="IPR013324">
    <property type="entry name" value="RNA_pol_sigma_r3/r4-like"/>
</dbReference>
<protein>
    <submittedName>
        <fullName evidence="6">Sigma-70 family RNA polymerase sigma factor</fullName>
    </submittedName>
</protein>
<evidence type="ECO:0000256" key="4">
    <source>
        <dbReference type="ARBA" id="ARBA00023163"/>
    </source>
</evidence>
<keyword evidence="1" id="KW-0805">Transcription regulation</keyword>
<dbReference type="InterPro" id="IPR014284">
    <property type="entry name" value="RNA_pol_sigma-70_dom"/>
</dbReference>
<keyword evidence="4" id="KW-0804">Transcription</keyword>
<evidence type="ECO:0000256" key="2">
    <source>
        <dbReference type="ARBA" id="ARBA00023082"/>
    </source>
</evidence>
<dbReference type="InterPro" id="IPR013325">
    <property type="entry name" value="RNA_pol_sigma_r2"/>
</dbReference>
<keyword evidence="7" id="KW-1185">Reference proteome</keyword>
<name>A0ABT7PNW9_9BACT</name>
<dbReference type="Proteomes" id="UP001239462">
    <property type="component" value="Unassembled WGS sequence"/>
</dbReference>
<dbReference type="Pfam" id="PF07638">
    <property type="entry name" value="Sigma70_ECF"/>
    <property type="match status" value="1"/>
</dbReference>
<reference evidence="6 7" key="1">
    <citation type="submission" date="2023-06" db="EMBL/GenBank/DDBJ databases">
        <title>Roseiconus lacunae JC819 isolated from Gulf of Mannar region, Tamil Nadu.</title>
        <authorList>
            <person name="Pk S."/>
            <person name="Ch S."/>
            <person name="Ch V.R."/>
        </authorList>
    </citation>
    <scope>NUCLEOTIDE SEQUENCE [LARGE SCALE GENOMIC DNA]</scope>
    <source>
        <strain evidence="6 7">JC819</strain>
    </source>
</reference>
<dbReference type="CDD" id="cd06171">
    <property type="entry name" value="Sigma70_r4"/>
    <property type="match status" value="1"/>
</dbReference>
<keyword evidence="3" id="KW-0238">DNA-binding</keyword>
<organism evidence="6 7">
    <name type="scientific">Roseiconus lacunae</name>
    <dbReference type="NCBI Taxonomy" id="2605694"/>
    <lineage>
        <taxon>Bacteria</taxon>
        <taxon>Pseudomonadati</taxon>
        <taxon>Planctomycetota</taxon>
        <taxon>Planctomycetia</taxon>
        <taxon>Pirellulales</taxon>
        <taxon>Pirellulaceae</taxon>
        <taxon>Roseiconus</taxon>
    </lineage>
</organism>
<evidence type="ECO:0000256" key="3">
    <source>
        <dbReference type="ARBA" id="ARBA00023125"/>
    </source>
</evidence>
<evidence type="ECO:0000256" key="1">
    <source>
        <dbReference type="ARBA" id="ARBA00023015"/>
    </source>
</evidence>
<dbReference type="SUPFAM" id="SSF88659">
    <property type="entry name" value="Sigma3 and sigma4 domains of RNA polymerase sigma factors"/>
    <property type="match status" value="1"/>
</dbReference>
<dbReference type="PANTHER" id="PTHR30385">
    <property type="entry name" value="SIGMA FACTOR F FLAGELLAR"/>
    <property type="match status" value="1"/>
</dbReference>
<feature type="domain" description="RNA polymerase sigma-70 ECF-like HTH" evidence="5">
    <location>
        <begin position="9"/>
        <end position="190"/>
    </location>
</feature>